<dbReference type="Gene3D" id="1.10.10.10">
    <property type="entry name" value="Winged helix-like DNA-binding domain superfamily/Winged helix DNA-binding domain"/>
    <property type="match status" value="1"/>
</dbReference>
<dbReference type="Pfam" id="PF00126">
    <property type="entry name" value="HTH_1"/>
    <property type="match status" value="1"/>
</dbReference>
<dbReference type="Gene3D" id="3.40.190.10">
    <property type="entry name" value="Periplasmic binding protein-like II"/>
    <property type="match status" value="2"/>
</dbReference>
<dbReference type="GO" id="GO:0003677">
    <property type="term" value="F:DNA binding"/>
    <property type="evidence" value="ECO:0007669"/>
    <property type="project" value="UniProtKB-KW"/>
</dbReference>
<dbReference type="Pfam" id="PF03466">
    <property type="entry name" value="LysR_substrate"/>
    <property type="match status" value="1"/>
</dbReference>
<dbReference type="InterPro" id="IPR011991">
    <property type="entry name" value="ArsR-like_HTH"/>
</dbReference>
<dbReference type="Proteomes" id="UP000234382">
    <property type="component" value="Unassembled WGS sequence"/>
</dbReference>
<evidence type="ECO:0000256" key="3">
    <source>
        <dbReference type="ARBA" id="ARBA00023125"/>
    </source>
</evidence>
<dbReference type="GO" id="GO:0032993">
    <property type="term" value="C:protein-DNA complex"/>
    <property type="evidence" value="ECO:0007669"/>
    <property type="project" value="TreeGrafter"/>
</dbReference>
<reference evidence="7" key="1">
    <citation type="submission" date="2017-03" db="EMBL/GenBank/DDBJ databases">
        <authorList>
            <person name="Monnet C."/>
        </authorList>
    </citation>
    <scope>NUCLEOTIDE SEQUENCE [LARGE SCALE GENOMIC DNA]</scope>
    <source>
        <strain evidence="7">ATCC 49514</strain>
    </source>
</reference>
<keyword evidence="4" id="KW-0804">Transcription</keyword>
<dbReference type="PANTHER" id="PTHR30346:SF29">
    <property type="entry name" value="LYSR SUBSTRATE-BINDING"/>
    <property type="match status" value="1"/>
</dbReference>
<dbReference type="InterPro" id="IPR000847">
    <property type="entry name" value="LysR_HTH_N"/>
</dbReference>
<sequence length="294" mass="31746">MYNVAHLKSFKSVALTGSVRSAAQHLSLSPSAVSHHLKILEQETGLTLFQRQGRGLCLTDTGSAIMSDVDSVLESSGRLGQRISDLHENRIGRLSIGYFGTAGTQWMPELVSYLENRHPDVAVQLNLAEGPWNEFHSDVQVVIAASEDPVFPSQVESHFLTEDPYVVAVPDDHPLASRPEVSLDELENHPWIDNDTGDGPCRTILSDACARAGVAVHFKHEAHSFATALHMVSRGLGLTILPRLGVDPLPPGVAIIPLAAPEPVRFIHAISDPGHPQQALIEDAVTALRELATG</sequence>
<evidence type="ECO:0000256" key="1">
    <source>
        <dbReference type="ARBA" id="ARBA00009437"/>
    </source>
</evidence>
<dbReference type="EMBL" id="FXYX01000026">
    <property type="protein sequence ID" value="SMX96481.1"/>
    <property type="molecule type" value="Genomic_DNA"/>
</dbReference>
<dbReference type="InterPro" id="IPR005119">
    <property type="entry name" value="LysR_subst-bd"/>
</dbReference>
<dbReference type="SUPFAM" id="SSF53850">
    <property type="entry name" value="Periplasmic binding protein-like II"/>
    <property type="match status" value="1"/>
</dbReference>
<keyword evidence="7" id="KW-1185">Reference proteome</keyword>
<dbReference type="AlphaFoldDB" id="A0A2H1K9N2"/>
<organism evidence="6 7">
    <name type="scientific">Brevibacterium iodinum ATCC 49514</name>
    <dbReference type="NCBI Taxonomy" id="1255616"/>
    <lineage>
        <taxon>Bacteria</taxon>
        <taxon>Bacillati</taxon>
        <taxon>Actinomycetota</taxon>
        <taxon>Actinomycetes</taxon>
        <taxon>Micrococcales</taxon>
        <taxon>Brevibacteriaceae</taxon>
        <taxon>Brevibacterium</taxon>
    </lineage>
</organism>
<dbReference type="SUPFAM" id="SSF46785">
    <property type="entry name" value="Winged helix' DNA-binding domain"/>
    <property type="match status" value="1"/>
</dbReference>
<keyword evidence="3 6" id="KW-0238">DNA-binding</keyword>
<dbReference type="RefSeq" id="WP_101547122.1">
    <property type="nucleotide sequence ID" value="NZ_FXYX01000026.1"/>
</dbReference>
<evidence type="ECO:0000259" key="5">
    <source>
        <dbReference type="PROSITE" id="PS50931"/>
    </source>
</evidence>
<dbReference type="GO" id="GO:0003700">
    <property type="term" value="F:DNA-binding transcription factor activity"/>
    <property type="evidence" value="ECO:0007669"/>
    <property type="project" value="InterPro"/>
</dbReference>
<dbReference type="PANTHER" id="PTHR30346">
    <property type="entry name" value="TRANSCRIPTIONAL DUAL REGULATOR HCAR-RELATED"/>
    <property type="match status" value="1"/>
</dbReference>
<dbReference type="InterPro" id="IPR036390">
    <property type="entry name" value="WH_DNA-bd_sf"/>
</dbReference>
<evidence type="ECO:0000313" key="7">
    <source>
        <dbReference type="Proteomes" id="UP000234382"/>
    </source>
</evidence>
<feature type="domain" description="HTH lysR-type" evidence="5">
    <location>
        <begin position="1"/>
        <end position="59"/>
    </location>
</feature>
<proteinExistence type="inferred from homology"/>
<evidence type="ECO:0000256" key="4">
    <source>
        <dbReference type="ARBA" id="ARBA00023163"/>
    </source>
</evidence>
<evidence type="ECO:0000313" key="6">
    <source>
        <dbReference type="EMBL" id="SMX96481.1"/>
    </source>
</evidence>
<gene>
    <name evidence="6" type="ORF">BI49514_02832</name>
</gene>
<dbReference type="PROSITE" id="PS50931">
    <property type="entry name" value="HTH_LYSR"/>
    <property type="match status" value="1"/>
</dbReference>
<protein>
    <submittedName>
        <fullName evidence="6">DNA-binding transcriptional regulator, LysR family</fullName>
    </submittedName>
</protein>
<evidence type="ECO:0000256" key="2">
    <source>
        <dbReference type="ARBA" id="ARBA00023015"/>
    </source>
</evidence>
<comment type="similarity">
    <text evidence="1">Belongs to the LysR transcriptional regulatory family.</text>
</comment>
<keyword evidence="2" id="KW-0805">Transcription regulation</keyword>
<dbReference type="CDD" id="cd00090">
    <property type="entry name" value="HTH_ARSR"/>
    <property type="match status" value="1"/>
</dbReference>
<accession>A0A2H1K9N2</accession>
<dbReference type="InterPro" id="IPR036388">
    <property type="entry name" value="WH-like_DNA-bd_sf"/>
</dbReference>
<name>A0A2H1K9N2_9MICO</name>